<name>A0A371JXQ0_9GAMM</name>
<dbReference type="GO" id="GO:0016846">
    <property type="term" value="F:carbon-sulfur lyase activity"/>
    <property type="evidence" value="ECO:0007669"/>
    <property type="project" value="InterPro"/>
</dbReference>
<feature type="domain" description="CENP-V/GFA" evidence="5">
    <location>
        <begin position="4"/>
        <end position="115"/>
    </location>
</feature>
<dbReference type="GO" id="GO:0046872">
    <property type="term" value="F:metal ion binding"/>
    <property type="evidence" value="ECO:0007669"/>
    <property type="project" value="UniProtKB-KW"/>
</dbReference>
<keyword evidence="3" id="KW-0862">Zinc</keyword>
<proteinExistence type="inferred from homology"/>
<dbReference type="Pfam" id="PF04828">
    <property type="entry name" value="GFA"/>
    <property type="match status" value="1"/>
</dbReference>
<evidence type="ECO:0000256" key="1">
    <source>
        <dbReference type="ARBA" id="ARBA00005495"/>
    </source>
</evidence>
<evidence type="ECO:0000256" key="3">
    <source>
        <dbReference type="ARBA" id="ARBA00022833"/>
    </source>
</evidence>
<dbReference type="PROSITE" id="PS51891">
    <property type="entry name" value="CENP_V_GFA"/>
    <property type="match status" value="1"/>
</dbReference>
<dbReference type="EMBL" id="QTSU01000003">
    <property type="protein sequence ID" value="RDZ26420.1"/>
    <property type="molecule type" value="Genomic_DNA"/>
</dbReference>
<evidence type="ECO:0000313" key="7">
    <source>
        <dbReference type="Proteomes" id="UP000264492"/>
    </source>
</evidence>
<keyword evidence="4" id="KW-0456">Lyase</keyword>
<keyword evidence="7" id="KW-1185">Reference proteome</keyword>
<comment type="similarity">
    <text evidence="1">Belongs to the Gfa family.</text>
</comment>
<accession>A0A371JXQ0</accession>
<evidence type="ECO:0000256" key="4">
    <source>
        <dbReference type="ARBA" id="ARBA00023239"/>
    </source>
</evidence>
<dbReference type="AlphaFoldDB" id="A0A371JXQ0"/>
<gene>
    <name evidence="6" type="ORF">DX914_15575</name>
</gene>
<dbReference type="SUPFAM" id="SSF51316">
    <property type="entry name" value="Mss4-like"/>
    <property type="match status" value="1"/>
</dbReference>
<evidence type="ECO:0000256" key="2">
    <source>
        <dbReference type="ARBA" id="ARBA00022723"/>
    </source>
</evidence>
<reference evidence="6 7" key="1">
    <citation type="submission" date="2018-08" db="EMBL/GenBank/DDBJ databases">
        <title>Lysobacter sp. zong2l5, whole genome shotgun sequence.</title>
        <authorList>
            <person name="Zhang X."/>
            <person name="Feng G."/>
            <person name="Zhu H."/>
        </authorList>
    </citation>
    <scope>NUCLEOTIDE SEQUENCE [LARGE SCALE GENOMIC DNA]</scope>
    <source>
        <strain evidence="7">zong2l5</strain>
    </source>
</reference>
<dbReference type="PANTHER" id="PTHR33337:SF40">
    <property type="entry name" value="CENP-V_GFA DOMAIN-CONTAINING PROTEIN-RELATED"/>
    <property type="match status" value="1"/>
</dbReference>
<keyword evidence="2" id="KW-0479">Metal-binding</keyword>
<dbReference type="Gene3D" id="3.90.1590.10">
    <property type="entry name" value="glutathione-dependent formaldehyde- activating enzyme (gfa)"/>
    <property type="match status" value="1"/>
</dbReference>
<sequence>MNPRLATCSCGQLRLACEGEPTRISICHCLECQRRTGSVFAVQARYPRERTRLLEGQSSRFQRRGDSGTLATFHFCPNCSSIVYWEPEAFPDALVVAVGAFADPTFPAPTVSVYEVRRHGWVVVPESIEHYE</sequence>
<dbReference type="Proteomes" id="UP000264492">
    <property type="component" value="Unassembled WGS sequence"/>
</dbReference>
<dbReference type="PANTHER" id="PTHR33337">
    <property type="entry name" value="GFA DOMAIN-CONTAINING PROTEIN"/>
    <property type="match status" value="1"/>
</dbReference>
<organism evidence="6 7">
    <name type="scientific">Lysobacter silvisoli</name>
    <dbReference type="NCBI Taxonomy" id="2293254"/>
    <lineage>
        <taxon>Bacteria</taxon>
        <taxon>Pseudomonadati</taxon>
        <taxon>Pseudomonadota</taxon>
        <taxon>Gammaproteobacteria</taxon>
        <taxon>Lysobacterales</taxon>
        <taxon>Lysobacteraceae</taxon>
        <taxon>Lysobacter</taxon>
    </lineage>
</organism>
<dbReference type="OrthoDB" id="7765631at2"/>
<dbReference type="InterPro" id="IPR006913">
    <property type="entry name" value="CENP-V/GFA"/>
</dbReference>
<protein>
    <submittedName>
        <fullName evidence="6">GFA family protein</fullName>
    </submittedName>
</protein>
<evidence type="ECO:0000259" key="5">
    <source>
        <dbReference type="PROSITE" id="PS51891"/>
    </source>
</evidence>
<evidence type="ECO:0000313" key="6">
    <source>
        <dbReference type="EMBL" id="RDZ26420.1"/>
    </source>
</evidence>
<dbReference type="InterPro" id="IPR011057">
    <property type="entry name" value="Mss4-like_sf"/>
</dbReference>
<dbReference type="RefSeq" id="WP_115860423.1">
    <property type="nucleotide sequence ID" value="NZ_QTSU01000003.1"/>
</dbReference>
<comment type="caution">
    <text evidence="6">The sequence shown here is derived from an EMBL/GenBank/DDBJ whole genome shotgun (WGS) entry which is preliminary data.</text>
</comment>